<dbReference type="RefSeq" id="WP_154787624.1">
    <property type="nucleotide sequence ID" value="NZ_WMBB01000004.1"/>
</dbReference>
<dbReference type="Gene3D" id="1.20.120.450">
    <property type="entry name" value="dinb family like domain"/>
    <property type="match status" value="1"/>
</dbReference>
<sequence length="174" mass="19597">MTWTAPEVTRSSQLLVGDERAVLHSLLTRGREILLWKCQGLTGAQLAARSVEPSAMSLLGLIRHMTEVERGWFRKRAAGEQIGYAYCDDTNPDGDFDDTVPEQAEADYTRFLEEIAVCDKAIADLPLDHTVTHPRTGADLSLRWIYLHMIEEYGRHDGHADLLRERLDGATGYQ</sequence>
<dbReference type="InterPro" id="IPR034660">
    <property type="entry name" value="DinB/YfiT-like"/>
</dbReference>
<gene>
    <name evidence="1" type="ORF">GLP40_10485</name>
</gene>
<keyword evidence="2" id="KW-1185">Reference proteome</keyword>
<organism evidence="1 2">
    <name type="scientific">Nocardia aurantiaca</name>
    <dbReference type="NCBI Taxonomy" id="2675850"/>
    <lineage>
        <taxon>Bacteria</taxon>
        <taxon>Bacillati</taxon>
        <taxon>Actinomycetota</taxon>
        <taxon>Actinomycetes</taxon>
        <taxon>Mycobacteriales</taxon>
        <taxon>Nocardiaceae</taxon>
        <taxon>Nocardia</taxon>
    </lineage>
</organism>
<accession>A0A6I3KR75</accession>
<dbReference type="SUPFAM" id="SSF109854">
    <property type="entry name" value="DinB/YfiT-like putative metalloenzymes"/>
    <property type="match status" value="1"/>
</dbReference>
<name>A0A6I3KR75_9NOCA</name>
<comment type="caution">
    <text evidence="1">The sequence shown here is derived from an EMBL/GenBank/DDBJ whole genome shotgun (WGS) entry which is preliminary data.</text>
</comment>
<dbReference type="EMBL" id="WMBB01000004">
    <property type="protein sequence ID" value="MTE13203.1"/>
    <property type="molecule type" value="Genomic_DNA"/>
</dbReference>
<evidence type="ECO:0000313" key="2">
    <source>
        <dbReference type="Proteomes" id="UP000432464"/>
    </source>
</evidence>
<proteinExistence type="predicted"/>
<evidence type="ECO:0000313" key="1">
    <source>
        <dbReference type="EMBL" id="MTE13203.1"/>
    </source>
</evidence>
<protein>
    <submittedName>
        <fullName evidence="1">DUF664 domain-containing protein</fullName>
    </submittedName>
</protein>
<dbReference type="Pfam" id="PF04978">
    <property type="entry name" value="MST"/>
    <property type="match status" value="1"/>
</dbReference>
<dbReference type="AlphaFoldDB" id="A0A6I3KR75"/>
<dbReference type="Proteomes" id="UP000432464">
    <property type="component" value="Unassembled WGS sequence"/>
</dbReference>
<dbReference type="InterPro" id="IPR007061">
    <property type="entry name" value="MST-like"/>
</dbReference>
<reference evidence="1 2" key="1">
    <citation type="submission" date="2019-11" db="EMBL/GenBank/DDBJ databases">
        <title>Nocardia sp. nov. CT2-14 isolated from soil.</title>
        <authorList>
            <person name="Kanchanasin P."/>
            <person name="Tanasupawat S."/>
            <person name="Yuki M."/>
            <person name="Kudo T."/>
        </authorList>
    </citation>
    <scope>NUCLEOTIDE SEQUENCE [LARGE SCALE GENOMIC DNA]</scope>
    <source>
        <strain evidence="1 2">CT2-14</strain>
    </source>
</reference>